<dbReference type="InterPro" id="IPR051454">
    <property type="entry name" value="RNA/ubiquinone_mod_enzymes"/>
</dbReference>
<name>A0A4R3KJU6_9BACI</name>
<dbReference type="RefSeq" id="WP_132767202.1">
    <property type="nucleotide sequence ID" value="NZ_SMAB01000003.1"/>
</dbReference>
<organism evidence="1 2">
    <name type="scientific">Tepidibacillus fermentans</name>
    <dbReference type="NCBI Taxonomy" id="1281767"/>
    <lineage>
        <taxon>Bacteria</taxon>
        <taxon>Bacillati</taxon>
        <taxon>Bacillota</taxon>
        <taxon>Bacilli</taxon>
        <taxon>Bacillales</taxon>
        <taxon>Bacillaceae</taxon>
        <taxon>Tepidibacillus</taxon>
    </lineage>
</organism>
<dbReference type="GO" id="GO:0006508">
    <property type="term" value="P:proteolysis"/>
    <property type="evidence" value="ECO:0007669"/>
    <property type="project" value="UniProtKB-KW"/>
</dbReference>
<dbReference type="Proteomes" id="UP000295788">
    <property type="component" value="Unassembled WGS sequence"/>
</dbReference>
<accession>A0A4R3KJU6</accession>
<dbReference type="AlphaFoldDB" id="A0A4R3KJU6"/>
<protein>
    <submittedName>
        <fullName evidence="1">Putative protease</fullName>
    </submittedName>
</protein>
<dbReference type="PANTHER" id="PTHR30217">
    <property type="entry name" value="PEPTIDASE U32 FAMILY"/>
    <property type="match status" value="1"/>
</dbReference>
<dbReference type="GO" id="GO:0008233">
    <property type="term" value="F:peptidase activity"/>
    <property type="evidence" value="ECO:0007669"/>
    <property type="project" value="UniProtKB-KW"/>
</dbReference>
<comment type="caution">
    <text evidence="1">The sequence shown here is derived from an EMBL/GenBank/DDBJ whole genome shotgun (WGS) entry which is preliminary data.</text>
</comment>
<dbReference type="InterPro" id="IPR001539">
    <property type="entry name" value="Peptidase_U32"/>
</dbReference>
<dbReference type="PANTHER" id="PTHR30217:SF7">
    <property type="entry name" value="TRNA HYDROXYLATION PROTEIN P2"/>
    <property type="match status" value="1"/>
</dbReference>
<keyword evidence="1" id="KW-0645">Protease</keyword>
<keyword evidence="2" id="KW-1185">Reference proteome</keyword>
<evidence type="ECO:0000313" key="1">
    <source>
        <dbReference type="EMBL" id="TCS83802.1"/>
    </source>
</evidence>
<evidence type="ECO:0000313" key="2">
    <source>
        <dbReference type="Proteomes" id="UP000295788"/>
    </source>
</evidence>
<dbReference type="EMBL" id="SMAB01000003">
    <property type="protein sequence ID" value="TCS83802.1"/>
    <property type="molecule type" value="Genomic_DNA"/>
</dbReference>
<dbReference type="OrthoDB" id="9807498at2"/>
<gene>
    <name evidence="1" type="ORF">EDD72_103127</name>
</gene>
<proteinExistence type="predicted"/>
<keyword evidence="1" id="KW-0378">Hydrolase</keyword>
<reference evidence="1 2" key="1">
    <citation type="submission" date="2019-03" db="EMBL/GenBank/DDBJ databases">
        <title>Genomic Encyclopedia of Type Strains, Phase IV (KMG-IV): sequencing the most valuable type-strain genomes for metagenomic binning, comparative biology and taxonomic classification.</title>
        <authorList>
            <person name="Goeker M."/>
        </authorList>
    </citation>
    <scope>NUCLEOTIDE SEQUENCE [LARGE SCALE GENOMIC DNA]</scope>
    <source>
        <strain evidence="1 2">DSM 23802</strain>
    </source>
</reference>
<dbReference type="Pfam" id="PF01136">
    <property type="entry name" value="Peptidase_U32"/>
    <property type="match status" value="1"/>
</dbReference>
<sequence>MSAKKKPELLVTAKDLDEVQRLFDSGADALHIGGKEYGLRMPGHFTLEMIGEATKIAHQNQKKIYVLMNALFHNEMLVGLEEYIQRLAQFEVDGIVFGDPAVLMIAKKVAPQIALHWNTETTSTNYQTVNYWAKKGATRAILARELSLQEVIDIKQHVDIEVQVQVHGMTCIFHSKRGLVSSYLDFTGQEQKDTSQDRGLFLREHKRPNEQYPVFEDLHGTHIMSAEDICMIDHIGKLIDAEIDSLKIEGILKSTNYLEKVVQHYRTAIDQYVTGNKVTVSSKDIEAIQPKNRPLGTGFYFKEQYY</sequence>